<reference evidence="10" key="1">
    <citation type="journal article" date="2020" name="bioRxiv">
        <title>Whole genome comparisons of ergot fungi reveals the divergence and evolution of species within the genus Claviceps are the result of varying mechanisms driving genome evolution and host range expansion.</title>
        <authorList>
            <person name="Wyka S.A."/>
            <person name="Mondo S.J."/>
            <person name="Liu M."/>
            <person name="Dettman J."/>
            <person name="Nalam V."/>
            <person name="Broders K.D."/>
        </authorList>
    </citation>
    <scope>NUCLEOTIDE SEQUENCE</scope>
    <source>
        <strain evidence="10">CCC 602</strain>
    </source>
</reference>
<evidence type="ECO:0000313" key="10">
    <source>
        <dbReference type="EMBL" id="KAG5992047.1"/>
    </source>
</evidence>
<evidence type="ECO:0000256" key="1">
    <source>
        <dbReference type="ARBA" id="ARBA00010609"/>
    </source>
</evidence>
<evidence type="ECO:0000256" key="5">
    <source>
        <dbReference type="ARBA" id="ARBA00023002"/>
    </source>
</evidence>
<protein>
    <recommendedName>
        <fullName evidence="9">Plastocyanin-like domain-containing protein</fullName>
    </recommendedName>
</protein>
<dbReference type="InterPro" id="IPR045087">
    <property type="entry name" value="Cu-oxidase_fam"/>
</dbReference>
<dbReference type="SUPFAM" id="SSF49503">
    <property type="entry name" value="Cupredoxins"/>
    <property type="match status" value="1"/>
</dbReference>
<evidence type="ECO:0000256" key="8">
    <source>
        <dbReference type="SAM" id="SignalP"/>
    </source>
</evidence>
<dbReference type="PANTHER" id="PTHR11709">
    <property type="entry name" value="MULTI-COPPER OXIDASE"/>
    <property type="match status" value="1"/>
</dbReference>
<dbReference type="PANTHER" id="PTHR11709:SF488">
    <property type="entry name" value="LACCASE-RELATED"/>
    <property type="match status" value="1"/>
</dbReference>
<organism evidence="10 11">
    <name type="scientific">Claviceps pusilla</name>
    <dbReference type="NCBI Taxonomy" id="123648"/>
    <lineage>
        <taxon>Eukaryota</taxon>
        <taxon>Fungi</taxon>
        <taxon>Dikarya</taxon>
        <taxon>Ascomycota</taxon>
        <taxon>Pezizomycotina</taxon>
        <taxon>Sordariomycetes</taxon>
        <taxon>Hypocreomycetidae</taxon>
        <taxon>Hypocreales</taxon>
        <taxon>Clavicipitaceae</taxon>
        <taxon>Claviceps</taxon>
    </lineage>
</organism>
<dbReference type="CDD" id="cd13850">
    <property type="entry name" value="CuRO_1_Abr2_like"/>
    <property type="match status" value="1"/>
</dbReference>
<keyword evidence="6" id="KW-0186">Copper</keyword>
<dbReference type="InterPro" id="IPR011707">
    <property type="entry name" value="Cu-oxidase-like_N"/>
</dbReference>
<feature type="chain" id="PRO_5040336750" description="Plastocyanin-like domain-containing protein" evidence="8">
    <location>
        <begin position="19"/>
        <end position="253"/>
    </location>
</feature>
<evidence type="ECO:0000256" key="3">
    <source>
        <dbReference type="ARBA" id="ARBA00022729"/>
    </source>
</evidence>
<feature type="signal peptide" evidence="8">
    <location>
        <begin position="1"/>
        <end position="18"/>
    </location>
</feature>
<evidence type="ECO:0000256" key="6">
    <source>
        <dbReference type="ARBA" id="ARBA00023008"/>
    </source>
</evidence>
<dbReference type="GO" id="GO:0005507">
    <property type="term" value="F:copper ion binding"/>
    <property type="evidence" value="ECO:0007669"/>
    <property type="project" value="InterPro"/>
</dbReference>
<sequence length="253" mass="28702">MLLPPLLCIAALARVCHGSAAVAPRTEEQRVRSRVFDFTISWKRHEPDGFARKMLLVNGQSPGPTIEVEQDEWVVVRVHNESPFNTSVHFHGIEQLNTPWSDGVPGVTQRPIVPGRHFTYRFRATEYGSYWYHSHARAQIEDGLYGAVVVHPPRDQPRPFHLISEAPAAIRAMRRAERNVRPLVLFDYMHLTSEERIEATPRAGVEFSCYDSILFNGKGRVTCLREEEMAAHLSPGRRRTLATVPNAKMTDKG</sequence>
<gene>
    <name evidence="10" type="ORF">E4U43_003863</name>
</gene>
<dbReference type="Proteomes" id="UP000748025">
    <property type="component" value="Unassembled WGS sequence"/>
</dbReference>
<comment type="similarity">
    <text evidence="1">Belongs to the multicopper oxidase family.</text>
</comment>
<evidence type="ECO:0000259" key="9">
    <source>
        <dbReference type="Pfam" id="PF07732"/>
    </source>
</evidence>
<dbReference type="InterPro" id="IPR008972">
    <property type="entry name" value="Cupredoxin"/>
</dbReference>
<evidence type="ECO:0000256" key="2">
    <source>
        <dbReference type="ARBA" id="ARBA00022723"/>
    </source>
</evidence>
<dbReference type="PROSITE" id="PS00079">
    <property type="entry name" value="MULTICOPPER_OXIDASE1"/>
    <property type="match status" value="1"/>
</dbReference>
<comment type="caution">
    <text evidence="10">The sequence shown here is derived from an EMBL/GenBank/DDBJ whole genome shotgun (WGS) entry which is preliminary data.</text>
</comment>
<feature type="domain" description="Plastocyanin-like" evidence="9">
    <location>
        <begin position="40"/>
        <end position="154"/>
    </location>
</feature>
<proteinExistence type="inferred from homology"/>
<dbReference type="Pfam" id="PF07732">
    <property type="entry name" value="Cu-oxidase_3"/>
    <property type="match status" value="1"/>
</dbReference>
<keyword evidence="3 8" id="KW-0732">Signal</keyword>
<dbReference type="Gene3D" id="2.60.40.420">
    <property type="entry name" value="Cupredoxins - blue copper proteins"/>
    <property type="match status" value="1"/>
</dbReference>
<evidence type="ECO:0000256" key="7">
    <source>
        <dbReference type="ARBA" id="ARBA00023180"/>
    </source>
</evidence>
<dbReference type="OrthoDB" id="2121828at2759"/>
<accession>A0A9P7N4M9</accession>
<keyword evidence="5" id="KW-0560">Oxidoreductase</keyword>
<keyword evidence="11" id="KW-1185">Reference proteome</keyword>
<dbReference type="FunFam" id="2.60.40.420:FF:000036">
    <property type="entry name" value="L-ascorbate oxidase"/>
    <property type="match status" value="1"/>
</dbReference>
<name>A0A9P7N4M9_9HYPO</name>
<dbReference type="AlphaFoldDB" id="A0A9P7N4M9"/>
<keyword evidence="4" id="KW-0677">Repeat</keyword>
<keyword evidence="2" id="KW-0479">Metal-binding</keyword>
<evidence type="ECO:0000256" key="4">
    <source>
        <dbReference type="ARBA" id="ARBA00022737"/>
    </source>
</evidence>
<dbReference type="GO" id="GO:0016491">
    <property type="term" value="F:oxidoreductase activity"/>
    <property type="evidence" value="ECO:0007669"/>
    <property type="project" value="UniProtKB-KW"/>
</dbReference>
<evidence type="ECO:0000313" key="11">
    <source>
        <dbReference type="Proteomes" id="UP000748025"/>
    </source>
</evidence>
<dbReference type="InterPro" id="IPR033138">
    <property type="entry name" value="Cu_oxidase_CS"/>
</dbReference>
<keyword evidence="7" id="KW-0325">Glycoprotein</keyword>
<dbReference type="EMBL" id="SRPW01002554">
    <property type="protein sequence ID" value="KAG5992047.1"/>
    <property type="molecule type" value="Genomic_DNA"/>
</dbReference>